<dbReference type="Proteomes" id="UP001153331">
    <property type="component" value="Unassembled WGS sequence"/>
</dbReference>
<comment type="caution">
    <text evidence="1">The sequence shown here is derived from an EMBL/GenBank/DDBJ whole genome shotgun (WGS) entry which is preliminary data.</text>
</comment>
<name>A0ACC2I4W8_9PLEO</name>
<accession>A0ACC2I4W8</accession>
<reference evidence="1" key="1">
    <citation type="submission" date="2022-11" db="EMBL/GenBank/DDBJ databases">
        <title>Genome Sequence of Boeremia exigua.</title>
        <authorList>
            <person name="Buettner E."/>
        </authorList>
    </citation>
    <scope>NUCLEOTIDE SEQUENCE</scope>
    <source>
        <strain evidence="1">CU02</strain>
    </source>
</reference>
<keyword evidence="2" id="KW-1185">Reference proteome</keyword>
<organism evidence="1 2">
    <name type="scientific">Boeremia exigua</name>
    <dbReference type="NCBI Taxonomy" id="749465"/>
    <lineage>
        <taxon>Eukaryota</taxon>
        <taxon>Fungi</taxon>
        <taxon>Dikarya</taxon>
        <taxon>Ascomycota</taxon>
        <taxon>Pezizomycotina</taxon>
        <taxon>Dothideomycetes</taxon>
        <taxon>Pleosporomycetidae</taxon>
        <taxon>Pleosporales</taxon>
        <taxon>Pleosporineae</taxon>
        <taxon>Didymellaceae</taxon>
        <taxon>Boeremia</taxon>
    </lineage>
</organism>
<dbReference type="EMBL" id="JAPHNI010000504">
    <property type="protein sequence ID" value="KAJ8110389.1"/>
    <property type="molecule type" value="Genomic_DNA"/>
</dbReference>
<evidence type="ECO:0000313" key="2">
    <source>
        <dbReference type="Proteomes" id="UP001153331"/>
    </source>
</evidence>
<sequence length="342" mass="36947">MNRIYTLRSHTGLRLTQKVIQDPAVLPENTYNMDETGIILSMLGAVKVLVGKDNQRDYQGAGVKLTMITAIECHFTALYKTAREKAMTKRNITAAWAASGLIPFNPDRVLRKMPKPPSEGTDLTEAGPCRQATASQVPTTPITPVTPVTTDGVISLHSMIKQYASALDDQQSTARLQRCVQKLASATQTSLAKQTLLQDQTQFLSTANAEAQVRRSTRWTVLGKGNGNVMSKEQLDQVRAERAEQERVSAAKVAGKRGRKRKISAVNGATEAAMEVETAAVPEQVTDAGGGAMTEAAATGAVIDPEARAEGEVDASALVDRMPWLSQFEPGPSWVPPVARMY</sequence>
<gene>
    <name evidence="1" type="ORF">OPT61_g6758</name>
</gene>
<protein>
    <submittedName>
        <fullName evidence="1">Uncharacterized protein</fullName>
    </submittedName>
</protein>
<proteinExistence type="predicted"/>
<evidence type="ECO:0000313" key="1">
    <source>
        <dbReference type="EMBL" id="KAJ8110389.1"/>
    </source>
</evidence>